<accession>A0ABQ2F0J8</accession>
<comment type="caution">
    <text evidence="2">The sequence shown here is derived from an EMBL/GenBank/DDBJ whole genome shotgun (WGS) entry which is preliminary data.</text>
</comment>
<sequence>MLPIGRTRRIRPLRKLAVRYPAVAKEASRPRAPRGTSKELRIEGHETPSRPSGSPRLKKARKASSTRTGRREREEKDEVIPEESGGKGTKV</sequence>
<protein>
    <submittedName>
        <fullName evidence="2">Uncharacterized protein</fullName>
    </submittedName>
</protein>
<dbReference type="Proteomes" id="UP000647587">
    <property type="component" value="Unassembled WGS sequence"/>
</dbReference>
<feature type="compositionally biased region" description="Basic and acidic residues" evidence="1">
    <location>
        <begin position="69"/>
        <end position="79"/>
    </location>
</feature>
<organism evidence="2 3">
    <name type="scientific">Deinococcus malanensis</name>
    <dbReference type="NCBI Taxonomy" id="1706855"/>
    <lineage>
        <taxon>Bacteria</taxon>
        <taxon>Thermotogati</taxon>
        <taxon>Deinococcota</taxon>
        <taxon>Deinococci</taxon>
        <taxon>Deinococcales</taxon>
        <taxon>Deinococcaceae</taxon>
        <taxon>Deinococcus</taxon>
    </lineage>
</organism>
<gene>
    <name evidence="2" type="ORF">GCM10008955_31210</name>
</gene>
<evidence type="ECO:0000256" key="1">
    <source>
        <dbReference type="SAM" id="MobiDB-lite"/>
    </source>
</evidence>
<evidence type="ECO:0000313" key="2">
    <source>
        <dbReference type="EMBL" id="GGK35011.1"/>
    </source>
</evidence>
<feature type="region of interest" description="Disordered" evidence="1">
    <location>
        <begin position="20"/>
        <end position="91"/>
    </location>
</feature>
<name>A0ABQ2F0J8_9DEIO</name>
<feature type="compositionally biased region" description="Basic residues" evidence="1">
    <location>
        <begin position="56"/>
        <end position="68"/>
    </location>
</feature>
<dbReference type="EMBL" id="BMPP01000014">
    <property type="protein sequence ID" value="GGK35011.1"/>
    <property type="molecule type" value="Genomic_DNA"/>
</dbReference>
<keyword evidence="3" id="KW-1185">Reference proteome</keyword>
<reference evidence="3" key="1">
    <citation type="journal article" date="2019" name="Int. J. Syst. Evol. Microbiol.">
        <title>The Global Catalogue of Microorganisms (GCM) 10K type strain sequencing project: providing services to taxonomists for standard genome sequencing and annotation.</title>
        <authorList>
            <consortium name="The Broad Institute Genomics Platform"/>
            <consortium name="The Broad Institute Genome Sequencing Center for Infectious Disease"/>
            <person name="Wu L."/>
            <person name="Ma J."/>
        </authorList>
    </citation>
    <scope>NUCLEOTIDE SEQUENCE [LARGE SCALE GENOMIC DNA]</scope>
    <source>
        <strain evidence="3">JCM 30331</strain>
    </source>
</reference>
<proteinExistence type="predicted"/>
<evidence type="ECO:0000313" key="3">
    <source>
        <dbReference type="Proteomes" id="UP000647587"/>
    </source>
</evidence>
<feature type="compositionally biased region" description="Basic and acidic residues" evidence="1">
    <location>
        <begin position="36"/>
        <end position="48"/>
    </location>
</feature>